<evidence type="ECO:0000256" key="3">
    <source>
        <dbReference type="ARBA" id="ARBA00022989"/>
    </source>
</evidence>
<dbReference type="InterPro" id="IPR050726">
    <property type="entry name" value="mGluR"/>
</dbReference>
<evidence type="ECO:0000259" key="9">
    <source>
        <dbReference type="Pfam" id="PF01094"/>
    </source>
</evidence>
<dbReference type="Pfam" id="PF01094">
    <property type="entry name" value="ANF_receptor"/>
    <property type="match status" value="4"/>
</dbReference>
<evidence type="ECO:0000256" key="1">
    <source>
        <dbReference type="ARBA" id="ARBA00004141"/>
    </source>
</evidence>
<feature type="signal peptide" evidence="8">
    <location>
        <begin position="1"/>
        <end position="20"/>
    </location>
</feature>
<feature type="domain" description="Receptor ligand binding region" evidence="9">
    <location>
        <begin position="508"/>
        <end position="901"/>
    </location>
</feature>
<dbReference type="Proteomes" id="UP000887565">
    <property type="component" value="Unplaced"/>
</dbReference>
<keyword evidence="4 7" id="KW-0472">Membrane</keyword>
<evidence type="ECO:0000256" key="7">
    <source>
        <dbReference type="SAM" id="Phobius"/>
    </source>
</evidence>
<dbReference type="PANTHER" id="PTHR24060">
    <property type="entry name" value="METABOTROPIC GLUTAMATE RECEPTOR"/>
    <property type="match status" value="1"/>
</dbReference>
<dbReference type="GO" id="GO:0004930">
    <property type="term" value="F:G protein-coupled receptor activity"/>
    <property type="evidence" value="ECO:0007669"/>
    <property type="project" value="InterPro"/>
</dbReference>
<name>A0A915HWR7_ROMCU</name>
<comment type="subcellular location">
    <subcellularLocation>
        <location evidence="1">Membrane</location>
        <topology evidence="1">Multi-pass membrane protein</topology>
    </subcellularLocation>
</comment>
<feature type="chain" id="PRO_5037528694" description="Receptor ligand binding region domain-containing protein" evidence="8">
    <location>
        <begin position="21"/>
        <end position="2849"/>
    </location>
</feature>
<feature type="domain" description="Receptor ligand binding region" evidence="9">
    <location>
        <begin position="2167"/>
        <end position="2602"/>
    </location>
</feature>
<keyword evidence="2 7" id="KW-0812">Transmembrane</keyword>
<dbReference type="InterPro" id="IPR000337">
    <property type="entry name" value="GPCR_3"/>
</dbReference>
<feature type="domain" description="Receptor ligand binding region" evidence="9">
    <location>
        <begin position="1568"/>
        <end position="1964"/>
    </location>
</feature>
<sequence>MKKRWVLALLCHFLITGGHLINHRCIDGSYGIRPWVEYEPGAQVSIAAIFPMREQQRSCGHVTALGVQLSQTAKLLVDIFNRESFIPGVKIATRNDVTGINIFDYCAQGYGIQEILSTENDFMNCSTRATLGITGPSSEESPVVELTSISLDHLSKNTPGISSTPRIEAIALAMINTVRHFQWSHSTMLYENSSFGLKAFEYFSNEVSSDVLCIGAFLIWSSDDAVRDKSLVQLQMSTEHKKVALLFLSGNNALEFFRWILADAFGQTNALWSMIELPQTKGMFVVSQTFPEDLTKLENYFSNLDVFDKETKKADPVLADFYQNSVKCKFENVEVPPDFENLPLCSGEKFALSDTKQDLYVSPVVLSLMDAVQAFGAAYKKIWKRLCSGKPGLCHQLKNVETKVIFDELVSNNFTYDFFVKNYLGINNRTVSLVDSSHNLAVYQLTTDESDNMAFIQCSEFCSCKNQKVGRNFLYEPGDYIILATFPIRHYGTGGRCGSIRLNNGFQMAAAFYYAIQQANKRDIKAKSLFNGKKIGYLIIDSCNSPSKISYLINGLMINNKIGEIDIDSTTVIGLIGDLNDNVSLEMASLAKNLHIPHISYGSKSKNVHSFKTTVSDESRLDLTIEFLKATKNDLVQTAYSSDFVDFGADLLDRIGKSGNICVAASTVIDFRSAENVTVSVKKILDLVSKNVTSLIIVADKSDYKLFLENSRSTIQEVKISRMTLLAPLNFGHDVDLAVEIGNLPIDVVTFAVKRQQNPALKSFISSISLDNGILDPWLGDYISSLDRCDLENSEFRIHKSMCKSQKTLAKMASFKLEQNLDQVVNGVRVLLVSLGQTLRKIGCFKDAEPCSLQEITTGNSSGRKLMIDSLRNVIFKDETGKEFSFTKNMDAGNDISILTLSDLKYEQIGYFRHATTLRLNNSSLISSQCSVPNLALCQNVCPNILYFTPQQNSNTSRMTRIYAYTNLKRDLTNNADSNENNKPAKHIIIGAVFRVTGGQDCSLVDETGILSAEAFLWTIDSLNRKKRAPKGWSLSGLVINSCGSYGADVLYDLEAILANGSSSRFQIDKIHSQNVWAFLTNPATSENYRNIDALLADQMISNIHLSYNNHELPYALSMQISDEQIDRSTLAILESLNWTKIAIAYSSKAHVTRFLRFKFQAQNRSLCPLLEYDFRVQRKSYSRKNDLSTFYEQILDAKIRILVILLDEEQSKEFLADLAVIIRRSNAKNPKTMSTLVVVAQNFEPSIQDGVLYVGALTFRQYIEDSLSDFYDHFLSFKMDDNDKNPWWPSFYQQKFKCRDAEECDRVAKLDKSTLLSVDTFQETLLTNIMNAVRLAAAGLENLSLEVCGGSEAQPPKLDAKNSPIACDRLFDEATKSREQFFYALKNSKLEFSTTTNEILKFDEAGQLDFPLKILNLISDQSAPDSLQFELIGKFQCDNLTLLRLPTIYRNFQIVETTAEEEFRCRRCKHCSNVQYANQIEEYTTSTTVTSTTATSPTFPTTTSTLAVTSASFSLEIVKSKDLDQKSFILIPSSDDLYLLILIPLHHQNGRICAEQYENMRSIIWVLDNFNARSKNLNIGALIFDTFSDPIRALIFLKDFRDGTVSISNNKELLKMKHLIGVINSPLTNEAILTSEYLNSLNLTNVSPGFSAISPKILREGSDDYSLRTSVSVSYQSKAVVQLLKKLHWNAMAVIYSSNSLWATWAKTALDAEAEIEKICVASSTSLDFSTNSAESCESKIDHNIRKLFEYRRNGLRAVVLLLEPDSLRCFMQSLKSAVSKGKVEPGDFTFVILADVADLDTTFAEYVSEIVGMIVLRYETADPIRSFQKYMKELQILNKDYNDPWLDGYLKHIINCQYTFDSRQNLAPECREKLWNFYTKNFTSNSFLLNAMNAAGSLLQGFSNFLAVTCGSNDICPKFKLMLNRRMQETDDEQESTNFRKQYFEYVRGVSFDDASGRKFEFSMTDVPFSRKTKIKGTTSCLYIVNLDRTVADTVLDFNKTLEKIFSHSVYTYLGKIGIFENFRLKLKLFAHGFKNGVEPFNLRDQPSTCLRFLQCPAKCLDIFLQNRMTSNVAHSPEYEESSENNTSTYSNASLLKFMTQTLPDIYYPNTIMQINFGSPRLLNNSLFVPSSKKMYVVGVLAMRDFDVENFVCGSRYKISSGFQALSALQYALNQINDDPYLLPETKLGLIVLDSCSSEEKTIADLFDYFNDDTLVPHVGANFDYKKLRRNSASNNGKNVSIIRSNLNIEDIIGVVGLGGKKPNHHLRRLLNNLQIPHISMNSVAHGPNDALLLSMLPSEATEASIFCEIATAMKWTYVAVVHDMDFASAAEAFTLQAEKRKICIGKTIVVKDRLDQQPHTDPLEYMQMLVRKLVVTAGARAVFTFLGDNNLFLLMKALVNEKIPVGRFVLVTKFDEDWSYDSIFLTQLLKFGHGFLFLEPARFNVTGFSEYFSKISLLNGATRTPRKFLEEFWQHHFRCVLSKNLPMAFHKRTNLCSGQEKIMIDDINISPAVPRVILAVHALSRSAQKYVGQTCPEKLSIVSNLKECAQTSSKSDSTNYRETQFQILKSLNFSYTYQPGSEPFWMNFNEDGSSNAPYAIRNLYRDQSGVYKAQEVGYWKAESGLVLDDQSVALFDTLGERRLVESKCPSPDLCSRCYEDGNTKFLARPEPPDTLANMSTVWGVLTAASACIGLLVTIVCIIYFLFTFPIMYSTTVLGYFSLTDQSVQNATKAWKICRSQSNFDQNVDLQLRQGGVLSLYALSFTFIMPPSSWTCPIRKYCFGLCWTLFIGPLLIKVAHNWRTNAAEDYESSSSGGVASPGTLFALALAVKGRGVVPAATTSNSKF</sequence>
<protein>
    <recommendedName>
        <fullName evidence="9">Receptor ligand binding region domain-containing protein</fullName>
    </recommendedName>
</protein>
<proteinExistence type="predicted"/>
<feature type="domain" description="Receptor ligand binding region" evidence="9">
    <location>
        <begin position="142"/>
        <end position="403"/>
    </location>
</feature>
<organism evidence="10 11">
    <name type="scientific">Romanomermis culicivorax</name>
    <name type="common">Nematode worm</name>
    <dbReference type="NCBI Taxonomy" id="13658"/>
    <lineage>
        <taxon>Eukaryota</taxon>
        <taxon>Metazoa</taxon>
        <taxon>Ecdysozoa</taxon>
        <taxon>Nematoda</taxon>
        <taxon>Enoplea</taxon>
        <taxon>Dorylaimia</taxon>
        <taxon>Mermithida</taxon>
        <taxon>Mermithoidea</taxon>
        <taxon>Mermithidae</taxon>
        <taxon>Romanomermis</taxon>
    </lineage>
</organism>
<evidence type="ECO:0000313" key="11">
    <source>
        <dbReference type="WBParaSite" id="nRc.2.0.1.t06250-RA"/>
    </source>
</evidence>
<evidence type="ECO:0000256" key="6">
    <source>
        <dbReference type="ARBA" id="ARBA00023180"/>
    </source>
</evidence>
<keyword evidence="6" id="KW-0325">Glycoprotein</keyword>
<feature type="transmembrane region" description="Helical" evidence="7">
    <location>
        <begin position="2684"/>
        <end position="2709"/>
    </location>
</feature>
<keyword evidence="8" id="KW-0732">Signal</keyword>
<evidence type="ECO:0000313" key="10">
    <source>
        <dbReference type="Proteomes" id="UP000887565"/>
    </source>
</evidence>
<dbReference type="InterPro" id="IPR028082">
    <property type="entry name" value="Peripla_BP_I"/>
</dbReference>
<reference evidence="11" key="1">
    <citation type="submission" date="2022-11" db="UniProtKB">
        <authorList>
            <consortium name="WormBaseParasite"/>
        </authorList>
    </citation>
    <scope>IDENTIFICATION</scope>
</reference>
<keyword evidence="10" id="KW-1185">Reference proteome</keyword>
<evidence type="ECO:0000256" key="8">
    <source>
        <dbReference type="SAM" id="SignalP"/>
    </source>
</evidence>
<accession>A0A915HWR7</accession>
<dbReference type="SUPFAM" id="SSF53822">
    <property type="entry name" value="Periplasmic binding protein-like I"/>
    <property type="match status" value="5"/>
</dbReference>
<evidence type="ECO:0000256" key="5">
    <source>
        <dbReference type="ARBA" id="ARBA00023170"/>
    </source>
</evidence>
<keyword evidence="5" id="KW-0675">Receptor</keyword>
<dbReference type="PRINTS" id="PR00248">
    <property type="entry name" value="GPCRMGR"/>
</dbReference>
<dbReference type="Gene3D" id="3.40.50.2300">
    <property type="match status" value="10"/>
</dbReference>
<evidence type="ECO:0000256" key="4">
    <source>
        <dbReference type="ARBA" id="ARBA00023136"/>
    </source>
</evidence>
<dbReference type="InterPro" id="IPR001828">
    <property type="entry name" value="ANF_lig-bd_rcpt"/>
</dbReference>
<evidence type="ECO:0000256" key="2">
    <source>
        <dbReference type="ARBA" id="ARBA00022692"/>
    </source>
</evidence>
<keyword evidence="3 7" id="KW-1133">Transmembrane helix</keyword>
<dbReference type="GO" id="GO:0016020">
    <property type="term" value="C:membrane"/>
    <property type="evidence" value="ECO:0007669"/>
    <property type="project" value="UniProtKB-SubCell"/>
</dbReference>
<dbReference type="WBParaSite" id="nRc.2.0.1.t06250-RA">
    <property type="protein sequence ID" value="nRc.2.0.1.t06250-RA"/>
    <property type="gene ID" value="nRc.2.0.1.g06250"/>
</dbReference>